<reference evidence="11 12" key="1">
    <citation type="submission" date="2019-08" db="EMBL/GenBank/DDBJ databases">
        <title>Draft genome sequences of two oriental melons (Cucumis melo L. var makuwa).</title>
        <authorList>
            <person name="Kwon S.-Y."/>
        </authorList>
    </citation>
    <scope>NUCLEOTIDE SEQUENCE [LARGE SCALE GENOMIC DNA]</scope>
    <source>
        <strain evidence="12">cv. SW 3</strain>
        <tissue evidence="11">Leaf</tissue>
    </source>
</reference>
<evidence type="ECO:0000256" key="4">
    <source>
        <dbReference type="ARBA" id="ARBA00022771"/>
    </source>
</evidence>
<dbReference type="SUPFAM" id="SSF57667">
    <property type="entry name" value="beta-beta-alpha zinc fingers"/>
    <property type="match status" value="3"/>
</dbReference>
<keyword evidence="5" id="KW-0862">Zinc</keyword>
<dbReference type="PROSITE" id="PS50157">
    <property type="entry name" value="ZINC_FINGER_C2H2_2"/>
    <property type="match status" value="5"/>
</dbReference>
<comment type="subcellular location">
    <subcellularLocation>
        <location evidence="1">Nucleus</location>
    </subcellularLocation>
</comment>
<keyword evidence="7" id="KW-0804">Transcription</keyword>
<dbReference type="SMART" id="SM00355">
    <property type="entry name" value="ZnF_C2H2"/>
    <property type="match status" value="8"/>
</dbReference>
<keyword evidence="4 9" id="KW-0863">Zinc-finger</keyword>
<evidence type="ECO:0000256" key="7">
    <source>
        <dbReference type="ARBA" id="ARBA00023163"/>
    </source>
</evidence>
<evidence type="ECO:0000313" key="11">
    <source>
        <dbReference type="EMBL" id="KAA0034766.1"/>
    </source>
</evidence>
<feature type="domain" description="C2H2-type" evidence="10">
    <location>
        <begin position="114"/>
        <end position="141"/>
    </location>
</feature>
<feature type="domain" description="C2H2-type" evidence="10">
    <location>
        <begin position="209"/>
        <end position="238"/>
    </location>
</feature>
<dbReference type="OrthoDB" id="427030at2759"/>
<evidence type="ECO:0000256" key="6">
    <source>
        <dbReference type="ARBA" id="ARBA00023015"/>
    </source>
</evidence>
<dbReference type="InterPro" id="IPR036236">
    <property type="entry name" value="Znf_C2H2_sf"/>
</dbReference>
<organism evidence="11 12">
    <name type="scientific">Cucumis melo var. makuwa</name>
    <name type="common">Oriental melon</name>
    <dbReference type="NCBI Taxonomy" id="1194695"/>
    <lineage>
        <taxon>Eukaryota</taxon>
        <taxon>Viridiplantae</taxon>
        <taxon>Streptophyta</taxon>
        <taxon>Embryophyta</taxon>
        <taxon>Tracheophyta</taxon>
        <taxon>Spermatophyta</taxon>
        <taxon>Magnoliopsida</taxon>
        <taxon>eudicotyledons</taxon>
        <taxon>Gunneridae</taxon>
        <taxon>Pentapetalae</taxon>
        <taxon>rosids</taxon>
        <taxon>fabids</taxon>
        <taxon>Cucurbitales</taxon>
        <taxon>Cucurbitaceae</taxon>
        <taxon>Benincaseae</taxon>
        <taxon>Cucumis</taxon>
    </lineage>
</organism>
<protein>
    <submittedName>
        <fullName evidence="11">Transcription factor IIIA</fullName>
    </submittedName>
</protein>
<dbReference type="Gene3D" id="3.30.160.60">
    <property type="entry name" value="Classic Zinc Finger"/>
    <property type="match status" value="4"/>
</dbReference>
<evidence type="ECO:0000256" key="5">
    <source>
        <dbReference type="ARBA" id="ARBA00022833"/>
    </source>
</evidence>
<keyword evidence="2" id="KW-0479">Metal-binding</keyword>
<evidence type="ECO:0000313" key="12">
    <source>
        <dbReference type="Proteomes" id="UP000321393"/>
    </source>
</evidence>
<feature type="domain" description="C2H2-type" evidence="10">
    <location>
        <begin position="171"/>
        <end position="201"/>
    </location>
</feature>
<dbReference type="GO" id="GO:0003700">
    <property type="term" value="F:DNA-binding transcription factor activity"/>
    <property type="evidence" value="ECO:0007669"/>
    <property type="project" value="TreeGrafter"/>
</dbReference>
<evidence type="ECO:0000256" key="8">
    <source>
        <dbReference type="ARBA" id="ARBA00023242"/>
    </source>
</evidence>
<evidence type="ECO:0000256" key="9">
    <source>
        <dbReference type="PROSITE-ProRule" id="PRU00042"/>
    </source>
</evidence>
<dbReference type="FunFam" id="3.30.160.60:FF:000100">
    <property type="entry name" value="Zinc finger 45-like"/>
    <property type="match status" value="1"/>
</dbReference>
<keyword evidence="3" id="KW-0677">Repeat</keyword>
<sequence length="405" mass="46971">MASTPLALFLLPKQSHSIITLTLCIRERPGVAEDNFFMLNEKEEIIDQSYWAWAQNRRSPVSMYEPYWAWAQKRRSPVSMYEPYWAWPRGLFSRMEIDKHNDEGDDKTKYGKLNICQQCGAAFRKPAYLKQHMQSHSLERSYVCSIDGCNASYRRKDHLTRHLLHHQGTMFKCPIESCCREFAYLSCVTRHLKECHEGEAPPEECQKQFVCPEDGCGKVFRYASRLQKHEGSHVKLDSIEACCTEPGCLKTFTNKQCLRAHMQTCHQYVKCEICGEKKLRKNLKQHLRQKHESEGPLEAIPCTYEGCSKVFSTASNLQQHTKVVHLGQKPFACCFPGCGMRFGYKHVRDNHEKSGHHVYTNGDFEAADEQFRSKPRGGRKRICPTVEMLIRKRVTPPSDLDFMME</sequence>
<dbReference type="GO" id="GO:0008270">
    <property type="term" value="F:zinc ion binding"/>
    <property type="evidence" value="ECO:0007669"/>
    <property type="project" value="UniProtKB-KW"/>
</dbReference>
<keyword evidence="6" id="KW-0805">Transcription regulation</keyword>
<evidence type="ECO:0000256" key="1">
    <source>
        <dbReference type="ARBA" id="ARBA00004123"/>
    </source>
</evidence>
<dbReference type="STRING" id="1194695.A0A5A7SY16"/>
<dbReference type="InterPro" id="IPR051061">
    <property type="entry name" value="Zinc_finger_trans_reg"/>
</dbReference>
<dbReference type="PANTHER" id="PTHR46179:SF13">
    <property type="entry name" value="C2H2-TYPE DOMAIN-CONTAINING PROTEIN"/>
    <property type="match status" value="1"/>
</dbReference>
<dbReference type="InterPro" id="IPR013087">
    <property type="entry name" value="Znf_C2H2_type"/>
</dbReference>
<gene>
    <name evidence="11" type="ORF">E6C27_scaffold65G007900</name>
</gene>
<dbReference type="GO" id="GO:0006357">
    <property type="term" value="P:regulation of transcription by RNA polymerase II"/>
    <property type="evidence" value="ECO:0007669"/>
    <property type="project" value="TreeGrafter"/>
</dbReference>
<dbReference type="PANTHER" id="PTHR46179">
    <property type="entry name" value="ZINC FINGER PROTEIN"/>
    <property type="match status" value="1"/>
</dbReference>
<evidence type="ECO:0000259" key="10">
    <source>
        <dbReference type="PROSITE" id="PS50157"/>
    </source>
</evidence>
<dbReference type="PROSITE" id="PS00028">
    <property type="entry name" value="ZINC_FINGER_C2H2_1"/>
    <property type="match status" value="6"/>
</dbReference>
<dbReference type="Pfam" id="PF00096">
    <property type="entry name" value="zf-C2H2"/>
    <property type="match status" value="4"/>
</dbReference>
<proteinExistence type="predicted"/>
<dbReference type="Proteomes" id="UP000321393">
    <property type="component" value="Unassembled WGS sequence"/>
</dbReference>
<feature type="domain" description="C2H2-type" evidence="10">
    <location>
        <begin position="142"/>
        <end position="171"/>
    </location>
</feature>
<dbReference type="GO" id="GO:0080084">
    <property type="term" value="F:5S rDNA binding"/>
    <property type="evidence" value="ECO:0007669"/>
    <property type="project" value="TreeGrafter"/>
</dbReference>
<evidence type="ECO:0000256" key="2">
    <source>
        <dbReference type="ARBA" id="ARBA00022723"/>
    </source>
</evidence>
<feature type="domain" description="C2H2-type" evidence="10">
    <location>
        <begin position="300"/>
        <end position="330"/>
    </location>
</feature>
<dbReference type="AlphaFoldDB" id="A0A5A7SY16"/>
<keyword evidence="8" id="KW-0539">Nucleus</keyword>
<accession>A0A5A7SY16</accession>
<dbReference type="GO" id="GO:0005730">
    <property type="term" value="C:nucleolus"/>
    <property type="evidence" value="ECO:0007669"/>
    <property type="project" value="TreeGrafter"/>
</dbReference>
<name>A0A5A7SY16_CUCMM</name>
<comment type="caution">
    <text evidence="11">The sequence shown here is derived from an EMBL/GenBank/DDBJ whole genome shotgun (WGS) entry which is preliminary data.</text>
</comment>
<evidence type="ECO:0000256" key="3">
    <source>
        <dbReference type="ARBA" id="ARBA00022737"/>
    </source>
</evidence>
<dbReference type="EMBL" id="SSTE01020484">
    <property type="protein sequence ID" value="KAA0034766.1"/>
    <property type="molecule type" value="Genomic_DNA"/>
</dbReference>